<accession>A0A318UHK2</accession>
<sequence>MDVFGEALKDQFIKGSAEILWLHNSYGEPEEMPLDIFFRNKKDMPEMELKALDLCKGHTLDLGAGAGSHALLLQQMKKEVTALDISPGAVSIMKQRGVKNILEKDILALENIQYDTLLFLMNGIGVTGTISGLKNFLVKAASFIKKDGQLIFDSSDIAYLYQHTTFPDNKYYGEVAYQYQYCHKKGNWFNWLYIDQQSLALVSKECGWNSQLLLEDEYGQYLVRLTRS</sequence>
<evidence type="ECO:0000313" key="2">
    <source>
        <dbReference type="EMBL" id="PYF75894.1"/>
    </source>
</evidence>
<dbReference type="OrthoDB" id="1143568at2"/>
<gene>
    <name evidence="2" type="ORF">B0O44_102449</name>
</gene>
<dbReference type="CDD" id="cd02440">
    <property type="entry name" value="AdoMet_MTases"/>
    <property type="match status" value="1"/>
</dbReference>
<organism evidence="2 3">
    <name type="scientific">Pedobacter nutrimenti</name>
    <dbReference type="NCBI Taxonomy" id="1241337"/>
    <lineage>
        <taxon>Bacteria</taxon>
        <taxon>Pseudomonadati</taxon>
        <taxon>Bacteroidota</taxon>
        <taxon>Sphingobacteriia</taxon>
        <taxon>Sphingobacteriales</taxon>
        <taxon>Sphingobacteriaceae</taxon>
        <taxon>Pedobacter</taxon>
    </lineage>
</organism>
<dbReference type="InterPro" id="IPR029063">
    <property type="entry name" value="SAM-dependent_MTases_sf"/>
</dbReference>
<keyword evidence="2" id="KW-0808">Transferase</keyword>
<feature type="domain" description="Methyltransferase" evidence="1">
    <location>
        <begin position="58"/>
        <end position="184"/>
    </location>
</feature>
<dbReference type="Proteomes" id="UP000248198">
    <property type="component" value="Unassembled WGS sequence"/>
</dbReference>
<evidence type="ECO:0000259" key="1">
    <source>
        <dbReference type="Pfam" id="PF13847"/>
    </source>
</evidence>
<dbReference type="RefSeq" id="WP_110828542.1">
    <property type="nucleotide sequence ID" value="NZ_QKLU01000002.1"/>
</dbReference>
<comment type="caution">
    <text evidence="2">The sequence shown here is derived from an EMBL/GenBank/DDBJ whole genome shotgun (WGS) entry which is preliminary data.</text>
</comment>
<dbReference type="InterPro" id="IPR025714">
    <property type="entry name" value="Methyltranfer_dom"/>
</dbReference>
<reference evidence="2 3" key="1">
    <citation type="submission" date="2018-06" db="EMBL/GenBank/DDBJ databases">
        <title>Genomic Encyclopedia of Archaeal and Bacterial Type Strains, Phase II (KMG-II): from individual species to whole genera.</title>
        <authorList>
            <person name="Goeker M."/>
        </authorList>
    </citation>
    <scope>NUCLEOTIDE SEQUENCE [LARGE SCALE GENOMIC DNA]</scope>
    <source>
        <strain evidence="2 3">DSM 27372</strain>
    </source>
</reference>
<evidence type="ECO:0000313" key="3">
    <source>
        <dbReference type="Proteomes" id="UP000248198"/>
    </source>
</evidence>
<dbReference type="GO" id="GO:0008168">
    <property type="term" value="F:methyltransferase activity"/>
    <property type="evidence" value="ECO:0007669"/>
    <property type="project" value="UniProtKB-KW"/>
</dbReference>
<dbReference type="GO" id="GO:0032259">
    <property type="term" value="P:methylation"/>
    <property type="evidence" value="ECO:0007669"/>
    <property type="project" value="UniProtKB-KW"/>
</dbReference>
<name>A0A318UHK2_9SPHI</name>
<dbReference type="AlphaFoldDB" id="A0A318UHK2"/>
<dbReference type="Pfam" id="PF13847">
    <property type="entry name" value="Methyltransf_31"/>
    <property type="match status" value="1"/>
</dbReference>
<dbReference type="SUPFAM" id="SSF53335">
    <property type="entry name" value="S-adenosyl-L-methionine-dependent methyltransferases"/>
    <property type="match status" value="1"/>
</dbReference>
<protein>
    <submittedName>
        <fullName evidence="2">Methyltransferase family protein</fullName>
    </submittedName>
</protein>
<keyword evidence="3" id="KW-1185">Reference proteome</keyword>
<keyword evidence="2" id="KW-0489">Methyltransferase</keyword>
<proteinExistence type="predicted"/>
<dbReference type="Gene3D" id="3.40.50.150">
    <property type="entry name" value="Vaccinia Virus protein VP39"/>
    <property type="match status" value="1"/>
</dbReference>
<dbReference type="EMBL" id="QKLU01000002">
    <property type="protein sequence ID" value="PYF75894.1"/>
    <property type="molecule type" value="Genomic_DNA"/>
</dbReference>